<evidence type="ECO:0000313" key="3">
    <source>
        <dbReference type="Proteomes" id="UP001067708"/>
    </source>
</evidence>
<name>A0ABT4I315_9BACL</name>
<dbReference type="InterPro" id="IPR036390">
    <property type="entry name" value="WH_DNA-bd_sf"/>
</dbReference>
<dbReference type="Gene3D" id="1.10.10.10">
    <property type="entry name" value="Winged helix-like DNA-binding domain superfamily/Winged helix DNA-binding domain"/>
    <property type="match status" value="1"/>
</dbReference>
<sequence>MSNQEKKNLKKKVGQLTYFRFIDTDEKENCIRKRKNKKTGIEEIQTYQKTIQEKRFYSEEEVRKFSLEKLRDTLPKEHGNVTYVDNYFLNFWGPILGCQATMVYIYLLQPCYGLKDYCYPDLETLSAKLKMSIPTLRSYLKVLEEHGFIMRFWVLNPENHNLMESCLYKVRKTVPMLSAEEIKSLPLELQKDHDKYIAELSESHEIMIQESYDTQQAYKEFEESGKLIKSTKTATAEELQKYYEARIKNHFNKRTPGDVKLWKNVIVRLGQRVSSSSLKNWFTQAFCIVNPNNPLDITIVCKNNFVKEWVSSRYKNVLEDAFMPLVDGIPVLNFVAIVDMTEEENKEMSKLMLPGDLLSTDEIDSIIPHIKRHSKG</sequence>
<dbReference type="Pfam" id="PF13730">
    <property type="entry name" value="HTH_36"/>
    <property type="match status" value="1"/>
</dbReference>
<keyword evidence="3" id="KW-1185">Reference proteome</keyword>
<dbReference type="InterPro" id="IPR038454">
    <property type="entry name" value="DnaA_N_sf"/>
</dbReference>
<dbReference type="InterPro" id="IPR024633">
    <property type="entry name" value="DnaA_N_dom"/>
</dbReference>
<evidence type="ECO:0000259" key="1">
    <source>
        <dbReference type="Pfam" id="PF11638"/>
    </source>
</evidence>
<comment type="caution">
    <text evidence="2">The sequence shown here is derived from an EMBL/GenBank/DDBJ whole genome shotgun (WGS) entry which is preliminary data.</text>
</comment>
<gene>
    <name evidence="2" type="ORF">O0535_22295</name>
</gene>
<protein>
    <submittedName>
        <fullName evidence="2">Helix-turn-helix domain-containing protein</fullName>
    </submittedName>
</protein>
<dbReference type="RefSeq" id="WP_258418388.1">
    <property type="nucleotide sequence ID" value="NZ_JAPTNG010000023.1"/>
</dbReference>
<feature type="domain" description="DnaA N-terminal" evidence="1">
    <location>
        <begin position="260"/>
        <end position="322"/>
    </location>
</feature>
<dbReference type="InterPro" id="IPR036388">
    <property type="entry name" value="WH-like_DNA-bd_sf"/>
</dbReference>
<evidence type="ECO:0000313" key="2">
    <source>
        <dbReference type="EMBL" id="MCZ0833442.1"/>
    </source>
</evidence>
<dbReference type="Gene3D" id="3.30.300.180">
    <property type="match status" value="1"/>
</dbReference>
<dbReference type="Proteomes" id="UP001067708">
    <property type="component" value="Unassembled WGS sequence"/>
</dbReference>
<dbReference type="Pfam" id="PF11638">
    <property type="entry name" value="DnaA_N"/>
    <property type="match status" value="1"/>
</dbReference>
<dbReference type="SUPFAM" id="SSF46785">
    <property type="entry name" value="Winged helix' DNA-binding domain"/>
    <property type="match status" value="1"/>
</dbReference>
<accession>A0ABT4I315</accession>
<reference evidence="2" key="1">
    <citation type="submission" date="2022-09" db="EMBL/GenBank/DDBJ databases">
        <title>Genome analysis and characterization of larvicidal activity of Brevibacillus strains.</title>
        <authorList>
            <person name="Patrusheva E.V."/>
            <person name="Izotova A.O."/>
            <person name="Toshchakov S.V."/>
            <person name="Sineoky S.P."/>
        </authorList>
    </citation>
    <scope>NUCLEOTIDE SEQUENCE</scope>
    <source>
        <strain evidence="2">VKPM_B-13244</strain>
    </source>
</reference>
<proteinExistence type="predicted"/>
<dbReference type="EMBL" id="JAPTNG010000023">
    <property type="protein sequence ID" value="MCZ0833442.1"/>
    <property type="molecule type" value="Genomic_DNA"/>
</dbReference>
<organism evidence="2 3">
    <name type="scientific">Brevibacillus halotolerans</name>
    <dbReference type="NCBI Taxonomy" id="1507437"/>
    <lineage>
        <taxon>Bacteria</taxon>
        <taxon>Bacillati</taxon>
        <taxon>Bacillota</taxon>
        <taxon>Bacilli</taxon>
        <taxon>Bacillales</taxon>
        <taxon>Paenibacillaceae</taxon>
        <taxon>Brevibacillus</taxon>
    </lineage>
</organism>